<gene>
    <name evidence="1" type="ORF">LTR78_009465</name>
</gene>
<sequence>MNIPGAHDADTWNYSLATQQSLDHVTNLVNNEEFDPRAYRCQDLSMLTMLNDGIRVFDLRYAFDVTNSTLVFWHGPGLVSETATVDDVLFGFYQWLDDHSSETIFLSFQYEGGTTAYASDDAGVQLALFNALSSPAARHYFLQTTGSFGTLGEARGKITLLKRFDLDHLSAGYTTALPGVHFSPTNWTDNSPNITLVYNSSTGGTAYIEDYYQPLTPENSTAEENIQWKINATEAHLTTAATSHPDDLFWSFASSTNLQNNPPVTPVIQALGNGSLTPQGGVNDRLVPFLQTMKGKRLGIVMMDFYETPSELLPLFLSLLPPKNSTSRGY</sequence>
<organism evidence="1 2">
    <name type="scientific">Recurvomyces mirabilis</name>
    <dbReference type="NCBI Taxonomy" id="574656"/>
    <lineage>
        <taxon>Eukaryota</taxon>
        <taxon>Fungi</taxon>
        <taxon>Dikarya</taxon>
        <taxon>Ascomycota</taxon>
        <taxon>Pezizomycotina</taxon>
        <taxon>Dothideomycetes</taxon>
        <taxon>Dothideomycetidae</taxon>
        <taxon>Mycosphaerellales</taxon>
        <taxon>Teratosphaeriaceae</taxon>
        <taxon>Recurvomyces</taxon>
    </lineage>
</organism>
<dbReference type="PANTHER" id="PTHR13593">
    <property type="match status" value="1"/>
</dbReference>
<evidence type="ECO:0000313" key="1">
    <source>
        <dbReference type="EMBL" id="KAK3670630.1"/>
    </source>
</evidence>
<dbReference type="AlphaFoldDB" id="A0AAE0WIG0"/>
<dbReference type="EMBL" id="JAUTXT010000053">
    <property type="protein sequence ID" value="KAK3670630.1"/>
    <property type="molecule type" value="Genomic_DNA"/>
</dbReference>
<evidence type="ECO:0000313" key="2">
    <source>
        <dbReference type="Proteomes" id="UP001274830"/>
    </source>
</evidence>
<dbReference type="Gene3D" id="3.20.20.190">
    <property type="entry name" value="Phosphatidylinositol (PI) phosphodiesterase"/>
    <property type="match status" value="1"/>
</dbReference>
<keyword evidence="2" id="KW-1185">Reference proteome</keyword>
<dbReference type="Proteomes" id="UP001274830">
    <property type="component" value="Unassembled WGS sequence"/>
</dbReference>
<dbReference type="PROSITE" id="PS50007">
    <property type="entry name" value="PIPLC_X_DOMAIN"/>
    <property type="match status" value="1"/>
</dbReference>
<accession>A0AAE0WIG0</accession>
<evidence type="ECO:0008006" key="3">
    <source>
        <dbReference type="Google" id="ProtNLM"/>
    </source>
</evidence>
<dbReference type="GO" id="GO:0006629">
    <property type="term" value="P:lipid metabolic process"/>
    <property type="evidence" value="ECO:0007669"/>
    <property type="project" value="InterPro"/>
</dbReference>
<dbReference type="PANTHER" id="PTHR13593:SF116">
    <property type="entry name" value="PLC-LIKE PHOSPHODIESTERASE"/>
    <property type="match status" value="1"/>
</dbReference>
<proteinExistence type="predicted"/>
<reference evidence="1" key="1">
    <citation type="submission" date="2023-07" db="EMBL/GenBank/DDBJ databases">
        <title>Black Yeasts Isolated from many extreme environments.</title>
        <authorList>
            <person name="Coleine C."/>
            <person name="Stajich J.E."/>
            <person name="Selbmann L."/>
        </authorList>
    </citation>
    <scope>NUCLEOTIDE SEQUENCE</scope>
    <source>
        <strain evidence="1">CCFEE 5485</strain>
    </source>
</reference>
<dbReference type="SUPFAM" id="SSF51695">
    <property type="entry name" value="PLC-like phosphodiesterases"/>
    <property type="match status" value="1"/>
</dbReference>
<comment type="caution">
    <text evidence="1">The sequence shown here is derived from an EMBL/GenBank/DDBJ whole genome shotgun (WGS) entry which is preliminary data.</text>
</comment>
<protein>
    <recommendedName>
        <fullName evidence="3">PLC-like phosphodiesterase</fullName>
    </recommendedName>
</protein>
<dbReference type="InterPro" id="IPR017946">
    <property type="entry name" value="PLC-like_Pdiesterase_TIM-brl"/>
</dbReference>
<name>A0AAE0WIG0_9PEZI</name>
<dbReference type="InterPro" id="IPR051057">
    <property type="entry name" value="PI-PLC_domain"/>
</dbReference>
<dbReference type="GO" id="GO:0008081">
    <property type="term" value="F:phosphoric diester hydrolase activity"/>
    <property type="evidence" value="ECO:0007669"/>
    <property type="project" value="InterPro"/>
</dbReference>